<evidence type="ECO:0000256" key="1">
    <source>
        <dbReference type="ARBA" id="ARBA00006247"/>
    </source>
</evidence>
<dbReference type="InterPro" id="IPR052030">
    <property type="entry name" value="Peptidase_M20/M20A_hydrolases"/>
</dbReference>
<dbReference type="PANTHER" id="PTHR30575:SF0">
    <property type="entry name" value="XAA-ARG DIPEPTIDASE"/>
    <property type="match status" value="1"/>
</dbReference>
<dbReference type="Proteomes" id="UP001150904">
    <property type="component" value="Unassembled WGS sequence"/>
</dbReference>
<dbReference type="SUPFAM" id="SSF55031">
    <property type="entry name" value="Bacterial exopeptidase dimerisation domain"/>
    <property type="match status" value="1"/>
</dbReference>
<dbReference type="AlphaFoldDB" id="A0A9W9M668"/>
<dbReference type="EMBL" id="JAPQKR010000016">
    <property type="protein sequence ID" value="KAJ5191246.1"/>
    <property type="molecule type" value="Genomic_DNA"/>
</dbReference>
<dbReference type="InterPro" id="IPR036264">
    <property type="entry name" value="Bact_exopeptidase_dim_dom"/>
</dbReference>
<reference evidence="4" key="2">
    <citation type="journal article" date="2023" name="IMA Fungus">
        <title>Comparative genomic study of the Penicillium genus elucidates a diverse pangenome and 15 lateral gene transfer events.</title>
        <authorList>
            <person name="Petersen C."/>
            <person name="Sorensen T."/>
            <person name="Nielsen M.R."/>
            <person name="Sondergaard T.E."/>
            <person name="Sorensen J.L."/>
            <person name="Fitzpatrick D.A."/>
            <person name="Frisvad J.C."/>
            <person name="Nielsen K.L."/>
        </authorList>
    </citation>
    <scope>NUCLEOTIDE SEQUENCE</scope>
    <source>
        <strain evidence="4">IBT 15544</strain>
    </source>
</reference>
<comment type="similarity">
    <text evidence="1 2">Belongs to the peptidase M20A family.</text>
</comment>
<dbReference type="Gene3D" id="3.40.630.10">
    <property type="entry name" value="Zn peptidases"/>
    <property type="match status" value="1"/>
</dbReference>
<proteinExistence type="inferred from homology"/>
<dbReference type="Gene3D" id="3.30.70.360">
    <property type="match status" value="1"/>
</dbReference>
<dbReference type="SUPFAM" id="SSF53187">
    <property type="entry name" value="Zn-dependent exopeptidases"/>
    <property type="match status" value="1"/>
</dbReference>
<dbReference type="Pfam" id="PF07687">
    <property type="entry name" value="M20_dimer"/>
    <property type="match status" value="1"/>
</dbReference>
<reference evidence="4" key="1">
    <citation type="submission" date="2022-12" db="EMBL/GenBank/DDBJ databases">
        <authorList>
            <person name="Petersen C."/>
        </authorList>
    </citation>
    <scope>NUCLEOTIDE SEQUENCE</scope>
    <source>
        <strain evidence="4">IBT 15544</strain>
    </source>
</reference>
<name>A0A9W9M668_9EURO</name>
<dbReference type="PIRSF" id="PIRSF037226">
    <property type="entry name" value="Amidohydrolase_ACY1L2_prd"/>
    <property type="match status" value="1"/>
</dbReference>
<dbReference type="RefSeq" id="XP_058304186.1">
    <property type="nucleotide sequence ID" value="XM_058457287.1"/>
</dbReference>
<dbReference type="OrthoDB" id="6119954at2759"/>
<gene>
    <name evidence="4" type="ORF">N7498_010231</name>
</gene>
<dbReference type="PANTHER" id="PTHR30575">
    <property type="entry name" value="PEPTIDASE M20"/>
    <property type="match status" value="1"/>
</dbReference>
<dbReference type="FunFam" id="3.30.70.360:FF:000004">
    <property type="entry name" value="Peptidase M20 domain-containing protein 2"/>
    <property type="match status" value="1"/>
</dbReference>
<dbReference type="InterPro" id="IPR002933">
    <property type="entry name" value="Peptidase_M20"/>
</dbReference>
<accession>A0A9W9M668</accession>
<organism evidence="4 5">
    <name type="scientific">Penicillium cinerascens</name>
    <dbReference type="NCBI Taxonomy" id="70096"/>
    <lineage>
        <taxon>Eukaryota</taxon>
        <taxon>Fungi</taxon>
        <taxon>Dikarya</taxon>
        <taxon>Ascomycota</taxon>
        <taxon>Pezizomycotina</taxon>
        <taxon>Eurotiomycetes</taxon>
        <taxon>Eurotiomycetidae</taxon>
        <taxon>Eurotiales</taxon>
        <taxon>Aspergillaceae</taxon>
        <taxon>Penicillium</taxon>
    </lineage>
</organism>
<dbReference type="GO" id="GO:0016805">
    <property type="term" value="F:dipeptidase activity"/>
    <property type="evidence" value="ECO:0007669"/>
    <property type="project" value="InterPro"/>
</dbReference>
<dbReference type="InterPro" id="IPR011650">
    <property type="entry name" value="Peptidase_M20_dimer"/>
</dbReference>
<dbReference type="Pfam" id="PF01546">
    <property type="entry name" value="Peptidase_M20"/>
    <property type="match status" value="1"/>
</dbReference>
<comment type="caution">
    <text evidence="4">The sequence shown here is derived from an EMBL/GenBank/DDBJ whole genome shotgun (WGS) entry which is preliminary data.</text>
</comment>
<feature type="domain" description="Peptidase M20 dimerisation" evidence="3">
    <location>
        <begin position="165"/>
        <end position="255"/>
    </location>
</feature>
<protein>
    <recommendedName>
        <fullName evidence="2">Peptidase M20 domain-containing protein 2</fullName>
    </recommendedName>
</protein>
<evidence type="ECO:0000259" key="3">
    <source>
        <dbReference type="Pfam" id="PF07687"/>
    </source>
</evidence>
<dbReference type="GeneID" id="83184588"/>
<dbReference type="CDD" id="cd05672">
    <property type="entry name" value="M20_ACY1L2-like"/>
    <property type="match status" value="1"/>
</dbReference>
<keyword evidence="5" id="KW-1185">Reference proteome</keyword>
<sequence>MGEIDQELQELNAQIHENPELCYREVKAHQNIVSFFMKHKVSVTPHAFGMDTSFLAEYGKGGRVVTFCAEYDALPDIGHACGHNLIATSSIAAFFGVRAALAATKLPGRVRLLGCPAEEGGGGKIRLIEAGAFTDVDAAIMMHPCPRGIDAKDGISFGSCLAATRYKAVFSGLSAHAGAFPWMGINALDAAALSYSALSMLRQHIRPTDRLNVIIEEGGQSTNVIVDRAVVALGVRSATKQELLHLASRARQCFEGAALATQCTVEYVDEMKPYDDLRSNKALCIAFSEYMESIGRSFACDLQYQFVGGYSTDMGNVSYDVPSFHGNFHIPTKSGQNIHSAGFTDAAQSIEAYKMAIEVARGMAAIGFKLLQDEAFANDVWKSFESDVPR</sequence>
<dbReference type="InterPro" id="IPR017144">
    <property type="entry name" value="Xaa-Arg_dipeptidase"/>
</dbReference>
<evidence type="ECO:0000256" key="2">
    <source>
        <dbReference type="PIRNR" id="PIRNR037226"/>
    </source>
</evidence>
<dbReference type="InterPro" id="IPR017439">
    <property type="entry name" value="Amidohydrolase"/>
</dbReference>
<evidence type="ECO:0000313" key="5">
    <source>
        <dbReference type="Proteomes" id="UP001150904"/>
    </source>
</evidence>
<evidence type="ECO:0000313" key="4">
    <source>
        <dbReference type="EMBL" id="KAJ5191246.1"/>
    </source>
</evidence>
<dbReference type="NCBIfam" id="TIGR01891">
    <property type="entry name" value="amidohydrolases"/>
    <property type="match status" value="1"/>
</dbReference>